<dbReference type="PROSITE" id="PS50850">
    <property type="entry name" value="MFS"/>
    <property type="match status" value="1"/>
</dbReference>
<evidence type="ECO:0000256" key="10">
    <source>
        <dbReference type="SAM" id="Phobius"/>
    </source>
</evidence>
<dbReference type="InterPro" id="IPR000849">
    <property type="entry name" value="Sugar_P_transporter"/>
</dbReference>
<keyword evidence="4" id="KW-0762">Sugar transport</keyword>
<evidence type="ECO:0000256" key="5">
    <source>
        <dbReference type="ARBA" id="ARBA00022692"/>
    </source>
</evidence>
<dbReference type="Gene3D" id="1.20.1250.20">
    <property type="entry name" value="MFS general substrate transporter like domains"/>
    <property type="match status" value="2"/>
</dbReference>
<dbReference type="GO" id="GO:0005789">
    <property type="term" value="C:endoplasmic reticulum membrane"/>
    <property type="evidence" value="ECO:0007669"/>
    <property type="project" value="TreeGrafter"/>
</dbReference>
<keyword evidence="6 10" id="KW-1133">Transmembrane helix</keyword>
<evidence type="ECO:0000256" key="2">
    <source>
        <dbReference type="ARBA" id="ARBA00009598"/>
    </source>
</evidence>
<protein>
    <recommendedName>
        <fullName evidence="8">Sugar phosphate exchanger 3</fullName>
    </recommendedName>
    <alternativeName>
        <fullName evidence="9">Solute carrier family 37 member 3</fullName>
    </alternativeName>
</protein>
<reference evidence="12" key="1">
    <citation type="submission" date="2020-08" db="EMBL/GenBank/DDBJ databases">
        <title>Multicomponent nature underlies the extraordinary mechanical properties of spider dragline silk.</title>
        <authorList>
            <person name="Kono N."/>
            <person name="Nakamura H."/>
            <person name="Mori M."/>
            <person name="Yoshida Y."/>
            <person name="Ohtoshi R."/>
            <person name="Malay A.D."/>
            <person name="Moran D.A.P."/>
            <person name="Tomita M."/>
            <person name="Numata K."/>
            <person name="Arakawa K."/>
        </authorList>
    </citation>
    <scope>NUCLEOTIDE SEQUENCE</scope>
</reference>
<comment type="similarity">
    <text evidence="2">Belongs to the major facilitator superfamily. Organophosphate:Pi antiporter (OPA) (TC 2.A.1.4) family.</text>
</comment>
<sequence>MASRRSVHRTDSDNEAPSESEDLDSVKLLRKHPKKLSKYHVLAFVLTFFSYALFHATRKTFSNVKVTVSATWTPMNKSLPSVFDDNWNGHNLFKSQGDTSVFLGVLDTVFMTSYAIGLFISGAIGDRLNLKYVLAFGMCSSSLTVFMFGVVSEWLHLYSKIWYVVFWSLTGLLQSTGWPTVVAVIGNWFGKSSRGFVMGVWGASPSVGNIVGTCIVNAVLHYGYQYSFLVTSSVTFGFGIIILFSLISSPRDVGLLGPDELYSKSPRISLSPDEEPLLKNEISTRSIESTLSVRPKAVGLCHACCLPGVVAYSFAYACLKFVNYSFFFWLPFYLQMAYGWKEDKADLLSVWYDVGGIIGGILIGYLSDKLESRSPVVGLMLVLSPFSLYIYSEAPADLTKNAALMTFTGTVIGGVASLISTAVSADLGRHPELANSKEALSTVTGIIDGTGSFGAAFGQVLVPIIMKAFGWKSVFYVFILMTILTLLCIIQIVYRDTVALFERIYRRIFSVNVDEGLINAERETTSVNQ</sequence>
<dbReference type="InterPro" id="IPR011701">
    <property type="entry name" value="MFS"/>
</dbReference>
<comment type="subcellular location">
    <subcellularLocation>
        <location evidence="1">Membrane</location>
        <topology evidence="1">Multi-pass membrane protein</topology>
    </subcellularLocation>
</comment>
<feature type="transmembrane region" description="Helical" evidence="10">
    <location>
        <begin position="443"/>
        <end position="462"/>
    </location>
</feature>
<evidence type="ECO:0000256" key="1">
    <source>
        <dbReference type="ARBA" id="ARBA00004141"/>
    </source>
</evidence>
<dbReference type="Proteomes" id="UP000887013">
    <property type="component" value="Unassembled WGS sequence"/>
</dbReference>
<feature type="transmembrane region" description="Helical" evidence="10">
    <location>
        <begin position="474"/>
        <end position="494"/>
    </location>
</feature>
<feature type="transmembrane region" description="Helical" evidence="10">
    <location>
        <begin position="372"/>
        <end position="391"/>
    </location>
</feature>
<comment type="caution">
    <text evidence="12">The sequence shown here is derived from an EMBL/GenBank/DDBJ whole genome shotgun (WGS) entry which is preliminary data.</text>
</comment>
<feature type="transmembrane region" description="Helical" evidence="10">
    <location>
        <begin position="39"/>
        <end position="57"/>
    </location>
</feature>
<evidence type="ECO:0000256" key="8">
    <source>
        <dbReference type="ARBA" id="ARBA00041091"/>
    </source>
</evidence>
<evidence type="ECO:0000256" key="6">
    <source>
        <dbReference type="ARBA" id="ARBA00022989"/>
    </source>
</evidence>
<evidence type="ECO:0000256" key="3">
    <source>
        <dbReference type="ARBA" id="ARBA00022448"/>
    </source>
</evidence>
<dbReference type="EMBL" id="BMAW01075337">
    <property type="protein sequence ID" value="GFT96207.1"/>
    <property type="molecule type" value="Genomic_DNA"/>
</dbReference>
<feature type="transmembrane region" description="Helical" evidence="10">
    <location>
        <begin position="196"/>
        <end position="220"/>
    </location>
</feature>
<dbReference type="PIRSF" id="PIRSF002808">
    <property type="entry name" value="Hexose_phosphate_transp"/>
    <property type="match status" value="1"/>
</dbReference>
<dbReference type="CDD" id="cd17342">
    <property type="entry name" value="MFS_SLC37A3"/>
    <property type="match status" value="1"/>
</dbReference>
<feature type="transmembrane region" description="Helical" evidence="10">
    <location>
        <begin position="347"/>
        <end position="366"/>
    </location>
</feature>
<dbReference type="InterPro" id="IPR020846">
    <property type="entry name" value="MFS_dom"/>
</dbReference>
<proteinExistence type="inferred from homology"/>
<evidence type="ECO:0000256" key="9">
    <source>
        <dbReference type="ARBA" id="ARBA00042039"/>
    </source>
</evidence>
<evidence type="ECO:0000259" key="11">
    <source>
        <dbReference type="PROSITE" id="PS50850"/>
    </source>
</evidence>
<feature type="domain" description="Major facilitator superfamily (MFS) profile" evidence="11">
    <location>
        <begin position="36"/>
        <end position="497"/>
    </location>
</feature>
<organism evidence="12 13">
    <name type="scientific">Nephila pilipes</name>
    <name type="common">Giant wood spider</name>
    <name type="synonym">Nephila maculata</name>
    <dbReference type="NCBI Taxonomy" id="299642"/>
    <lineage>
        <taxon>Eukaryota</taxon>
        <taxon>Metazoa</taxon>
        <taxon>Ecdysozoa</taxon>
        <taxon>Arthropoda</taxon>
        <taxon>Chelicerata</taxon>
        <taxon>Arachnida</taxon>
        <taxon>Araneae</taxon>
        <taxon>Araneomorphae</taxon>
        <taxon>Entelegynae</taxon>
        <taxon>Araneoidea</taxon>
        <taxon>Nephilidae</taxon>
        <taxon>Nephila</taxon>
    </lineage>
</organism>
<accession>A0A8X6Q1S8</accession>
<feature type="transmembrane region" description="Helical" evidence="10">
    <location>
        <begin position="132"/>
        <end position="155"/>
    </location>
</feature>
<feature type="transmembrane region" description="Helical" evidence="10">
    <location>
        <begin position="226"/>
        <end position="247"/>
    </location>
</feature>
<name>A0A8X6Q1S8_NEPPI</name>
<feature type="transmembrane region" description="Helical" evidence="10">
    <location>
        <begin position="101"/>
        <end position="120"/>
    </location>
</feature>
<dbReference type="AlphaFoldDB" id="A0A8X6Q1S8"/>
<feature type="transmembrane region" description="Helical" evidence="10">
    <location>
        <begin position="403"/>
        <end position="423"/>
    </location>
</feature>
<dbReference type="OrthoDB" id="3639251at2759"/>
<dbReference type="Pfam" id="PF07690">
    <property type="entry name" value="MFS_1"/>
    <property type="match status" value="1"/>
</dbReference>
<feature type="transmembrane region" description="Helical" evidence="10">
    <location>
        <begin position="321"/>
        <end position="340"/>
    </location>
</feature>
<dbReference type="InterPro" id="IPR036259">
    <property type="entry name" value="MFS_trans_sf"/>
</dbReference>
<dbReference type="GO" id="GO:0022857">
    <property type="term" value="F:transmembrane transporter activity"/>
    <property type="evidence" value="ECO:0007669"/>
    <property type="project" value="InterPro"/>
</dbReference>
<evidence type="ECO:0000313" key="12">
    <source>
        <dbReference type="EMBL" id="GFT96207.1"/>
    </source>
</evidence>
<evidence type="ECO:0000256" key="4">
    <source>
        <dbReference type="ARBA" id="ARBA00022597"/>
    </source>
</evidence>
<dbReference type="SUPFAM" id="SSF103473">
    <property type="entry name" value="MFS general substrate transporter"/>
    <property type="match status" value="1"/>
</dbReference>
<gene>
    <name evidence="12" type="primary">SLC37A3</name>
    <name evidence="12" type="ORF">NPIL_262471</name>
</gene>
<keyword evidence="5 10" id="KW-0812">Transmembrane</keyword>
<dbReference type="PANTHER" id="PTHR43184">
    <property type="entry name" value="MAJOR FACILITATOR SUPERFAMILY TRANSPORTER 16, ISOFORM B"/>
    <property type="match status" value="1"/>
</dbReference>
<keyword evidence="3" id="KW-0813">Transport</keyword>
<evidence type="ECO:0000256" key="7">
    <source>
        <dbReference type="ARBA" id="ARBA00023136"/>
    </source>
</evidence>
<evidence type="ECO:0000313" key="13">
    <source>
        <dbReference type="Proteomes" id="UP000887013"/>
    </source>
</evidence>
<keyword evidence="7 10" id="KW-0472">Membrane</keyword>
<keyword evidence="13" id="KW-1185">Reference proteome</keyword>
<dbReference type="PANTHER" id="PTHR43184:SF12">
    <property type="entry name" value="SUGAR PHOSPHATE EXCHANGER 3"/>
    <property type="match status" value="1"/>
</dbReference>